<dbReference type="PANTHER" id="PTHR36062">
    <property type="entry name" value="OS01G0687300 PROTEIN"/>
    <property type="match status" value="1"/>
</dbReference>
<name>A0A438JT99_VITVI</name>
<reference evidence="2 3" key="1">
    <citation type="journal article" date="2018" name="PLoS Genet.">
        <title>Population sequencing reveals clonal diversity and ancestral inbreeding in the grapevine cultivar Chardonnay.</title>
        <authorList>
            <person name="Roach M.J."/>
            <person name="Johnson D.L."/>
            <person name="Bohlmann J."/>
            <person name="van Vuuren H.J."/>
            <person name="Jones S.J."/>
            <person name="Pretorius I.S."/>
            <person name="Schmidt S.A."/>
            <person name="Borneman A.R."/>
        </authorList>
    </citation>
    <scope>NUCLEOTIDE SEQUENCE [LARGE SCALE GENOMIC DNA]</scope>
    <source>
        <strain evidence="3">cv. Chardonnay</strain>
        <tissue evidence="2">Leaf</tissue>
    </source>
</reference>
<protein>
    <submittedName>
        <fullName evidence="2">F-box protein</fullName>
    </submittedName>
</protein>
<feature type="region of interest" description="Disordered" evidence="1">
    <location>
        <begin position="28"/>
        <end position="66"/>
    </location>
</feature>
<dbReference type="PANTHER" id="PTHR36062:SF1">
    <property type="entry name" value="OS01G0687300 PROTEIN"/>
    <property type="match status" value="1"/>
</dbReference>
<dbReference type="EMBL" id="QGNW01000028">
    <property type="protein sequence ID" value="RVX12194.1"/>
    <property type="molecule type" value="Genomic_DNA"/>
</dbReference>
<dbReference type="Proteomes" id="UP000288805">
    <property type="component" value="Unassembled WGS sequence"/>
</dbReference>
<comment type="caution">
    <text evidence="2">The sequence shown here is derived from an EMBL/GenBank/DDBJ whole genome shotgun (WGS) entry which is preliminary data.</text>
</comment>
<evidence type="ECO:0000256" key="1">
    <source>
        <dbReference type="SAM" id="MobiDB-lite"/>
    </source>
</evidence>
<gene>
    <name evidence="2" type="primary">VvCHDp000445_0</name>
    <name evidence="2" type="ORF">CK203_010624</name>
</gene>
<dbReference type="AlphaFoldDB" id="A0A438JT99"/>
<sequence length="223" mass="24774">MSRGQFCILQDVLRSQNQQTSVATVAPAREFRGRLPNSDLPDMNQELPALPAPASSMDDKEASTSRTQSFDVDHILAHAEEPIHSKSSPYRDVSLEVDPSSRWVKRLRVSASDSFAHGTKTSKLGETSSNEKVNKFFSKIMKHNMPSSEFTWGRRRGKEPMELDQTAVWCRNRSAAPKKKPDAVVVCEPQSSKAALDELQKKQFPSIAAMALMGKAMTSFSSM</sequence>
<evidence type="ECO:0000313" key="2">
    <source>
        <dbReference type="EMBL" id="RVX12194.1"/>
    </source>
</evidence>
<dbReference type="InterPro" id="IPR037476">
    <property type="entry name" value="PCH1"/>
</dbReference>
<proteinExistence type="predicted"/>
<dbReference type="GO" id="GO:0010099">
    <property type="term" value="P:regulation of photomorphogenesis"/>
    <property type="evidence" value="ECO:0007669"/>
    <property type="project" value="InterPro"/>
</dbReference>
<evidence type="ECO:0000313" key="3">
    <source>
        <dbReference type="Proteomes" id="UP000288805"/>
    </source>
</evidence>
<organism evidence="2 3">
    <name type="scientific">Vitis vinifera</name>
    <name type="common">Grape</name>
    <dbReference type="NCBI Taxonomy" id="29760"/>
    <lineage>
        <taxon>Eukaryota</taxon>
        <taxon>Viridiplantae</taxon>
        <taxon>Streptophyta</taxon>
        <taxon>Embryophyta</taxon>
        <taxon>Tracheophyta</taxon>
        <taxon>Spermatophyta</taxon>
        <taxon>Magnoliopsida</taxon>
        <taxon>eudicotyledons</taxon>
        <taxon>Gunneridae</taxon>
        <taxon>Pentapetalae</taxon>
        <taxon>rosids</taxon>
        <taxon>Vitales</taxon>
        <taxon>Vitaceae</taxon>
        <taxon>Viteae</taxon>
        <taxon>Vitis</taxon>
    </lineage>
</organism>
<accession>A0A438JT99</accession>